<dbReference type="InterPro" id="IPR051714">
    <property type="entry name" value="Znf_CCHC_NABP"/>
</dbReference>
<feature type="compositionally biased region" description="Polar residues" evidence="2">
    <location>
        <begin position="106"/>
        <end position="124"/>
    </location>
</feature>
<feature type="compositionally biased region" description="Basic and acidic residues" evidence="2">
    <location>
        <begin position="1"/>
        <end position="11"/>
    </location>
</feature>
<feature type="compositionally biased region" description="Polar residues" evidence="2">
    <location>
        <begin position="253"/>
        <end position="271"/>
    </location>
</feature>
<comment type="caution">
    <text evidence="4">The sequence shown here is derived from an EMBL/GenBank/DDBJ whole genome shotgun (WGS) entry which is preliminary data.</text>
</comment>
<keyword evidence="1" id="KW-0479">Metal-binding</keyword>
<feature type="non-terminal residue" evidence="4">
    <location>
        <position position="394"/>
    </location>
</feature>
<feature type="region of interest" description="Disordered" evidence="2">
    <location>
        <begin position="247"/>
        <end position="311"/>
    </location>
</feature>
<protein>
    <recommendedName>
        <fullName evidence="3">CCHC-type domain-containing protein</fullName>
    </recommendedName>
</protein>
<dbReference type="SMART" id="SM00343">
    <property type="entry name" value="ZnF_C2HC"/>
    <property type="match status" value="4"/>
</dbReference>
<dbReference type="Gene3D" id="4.10.60.10">
    <property type="entry name" value="Zinc finger, CCHC-type"/>
    <property type="match status" value="2"/>
</dbReference>
<accession>A0ABQ7X3Z8</accession>
<evidence type="ECO:0000313" key="5">
    <source>
        <dbReference type="Proteomes" id="UP000824890"/>
    </source>
</evidence>
<keyword evidence="1" id="KW-0862">Zinc</keyword>
<organism evidence="4 5">
    <name type="scientific">Brassica napus</name>
    <name type="common">Rape</name>
    <dbReference type="NCBI Taxonomy" id="3708"/>
    <lineage>
        <taxon>Eukaryota</taxon>
        <taxon>Viridiplantae</taxon>
        <taxon>Streptophyta</taxon>
        <taxon>Embryophyta</taxon>
        <taxon>Tracheophyta</taxon>
        <taxon>Spermatophyta</taxon>
        <taxon>Magnoliopsida</taxon>
        <taxon>eudicotyledons</taxon>
        <taxon>Gunneridae</taxon>
        <taxon>Pentapetalae</taxon>
        <taxon>rosids</taxon>
        <taxon>malvids</taxon>
        <taxon>Brassicales</taxon>
        <taxon>Brassicaceae</taxon>
        <taxon>Brassiceae</taxon>
        <taxon>Brassica</taxon>
    </lineage>
</organism>
<name>A0ABQ7X3Z8_BRANA</name>
<dbReference type="PROSITE" id="PS50158">
    <property type="entry name" value="ZF_CCHC"/>
    <property type="match status" value="3"/>
</dbReference>
<feature type="compositionally biased region" description="Basic and acidic residues" evidence="2">
    <location>
        <begin position="292"/>
        <end position="305"/>
    </location>
</feature>
<keyword evidence="1" id="KW-0863">Zinc-finger</keyword>
<proteinExistence type="predicted"/>
<feature type="compositionally biased region" description="Basic and acidic residues" evidence="2">
    <location>
        <begin position="145"/>
        <end position="159"/>
    </location>
</feature>
<dbReference type="InterPro" id="IPR001878">
    <property type="entry name" value="Znf_CCHC"/>
</dbReference>
<dbReference type="SUPFAM" id="SSF57756">
    <property type="entry name" value="Retrovirus zinc finger-like domains"/>
    <property type="match status" value="2"/>
</dbReference>
<dbReference type="InterPro" id="IPR036875">
    <property type="entry name" value="Znf_CCHC_sf"/>
</dbReference>
<evidence type="ECO:0000256" key="2">
    <source>
        <dbReference type="SAM" id="MobiDB-lite"/>
    </source>
</evidence>
<evidence type="ECO:0000313" key="4">
    <source>
        <dbReference type="EMBL" id="KAH0850669.1"/>
    </source>
</evidence>
<feature type="region of interest" description="Disordered" evidence="2">
    <location>
        <begin position="1"/>
        <end position="169"/>
    </location>
</feature>
<dbReference type="PANTHER" id="PTHR23002">
    <property type="entry name" value="ZINC FINGER CCHC DOMAIN CONTAINING PROTEIN"/>
    <property type="match status" value="1"/>
</dbReference>
<reference evidence="4 5" key="1">
    <citation type="submission" date="2021-05" db="EMBL/GenBank/DDBJ databases">
        <title>Genome Assembly of Synthetic Allotetraploid Brassica napus Reveals Homoeologous Exchanges between Subgenomes.</title>
        <authorList>
            <person name="Davis J.T."/>
        </authorList>
    </citation>
    <scope>NUCLEOTIDE SEQUENCE [LARGE SCALE GENOMIC DNA]</scope>
    <source>
        <strain evidence="5">cv. Da-Ae</strain>
        <tissue evidence="4">Seedling</tissue>
    </source>
</reference>
<feature type="domain" description="CCHC-type" evidence="3">
    <location>
        <begin position="202"/>
        <end position="215"/>
    </location>
</feature>
<sequence>MARMGRREGGHDWMMGTERVSRRRGLGYESEGGVQTLAHTNQGSSEENVGRNNNLFGHDQEIPPEENFPPNRTGRSDGGQDWMMGTERVSRRRGWDMNPKGGVQTLAHTNQGSSEENVRRNNNLFGHDQDIPPEENFPPNRTVRRRPETDDSESSEKEPGGPNRRSLFTGKYFNCGKIGHKSSKCYGKKPGSFQSNSYNPTCYTCGKKGHISTQCSMARRGRSDWGQDWMMGIDRVSRRRGLGYESKGKVQTLAHTNQGSSEENVRRNNNLFGHDQDIPPEENFPPNRTVRRRPETDDSESEVHDQPQQGVGMEHTLKMLHDVIARSLQQQPQEKESGGPSRRSLFTGKCFNCGKIGHKSSECYGKKPGSFQSNSYNPTCFTCGKKRHISTQCS</sequence>
<feature type="domain" description="CCHC-type" evidence="3">
    <location>
        <begin position="349"/>
        <end position="363"/>
    </location>
</feature>
<feature type="domain" description="CCHC-type" evidence="3">
    <location>
        <begin position="380"/>
        <end position="393"/>
    </location>
</feature>
<dbReference type="Proteomes" id="UP000824890">
    <property type="component" value="Unassembled WGS sequence"/>
</dbReference>
<feature type="compositionally biased region" description="Polar residues" evidence="2">
    <location>
        <begin position="37"/>
        <end position="55"/>
    </location>
</feature>
<keyword evidence="5" id="KW-1185">Reference proteome</keyword>
<dbReference type="EMBL" id="JAGKQM010001985">
    <property type="protein sequence ID" value="KAH0850669.1"/>
    <property type="molecule type" value="Genomic_DNA"/>
</dbReference>
<gene>
    <name evidence="4" type="ORF">HID58_091191</name>
</gene>
<evidence type="ECO:0000256" key="1">
    <source>
        <dbReference type="PROSITE-ProRule" id="PRU00047"/>
    </source>
</evidence>
<evidence type="ECO:0000259" key="3">
    <source>
        <dbReference type="PROSITE" id="PS50158"/>
    </source>
</evidence>
<dbReference type="Pfam" id="PF00098">
    <property type="entry name" value="zf-CCHC"/>
    <property type="match status" value="2"/>
</dbReference>